<proteinExistence type="predicted"/>
<comment type="caution">
    <text evidence="1">The sequence shown here is derived from an EMBL/GenBank/DDBJ whole genome shotgun (WGS) entry which is preliminary data.</text>
</comment>
<reference evidence="1 2" key="1">
    <citation type="submission" date="2019-08" db="EMBL/GenBank/DDBJ databases">
        <title>Bacillus genomes from the desert of Cuatro Cienegas, Coahuila.</title>
        <authorList>
            <person name="Olmedo-Alvarez G."/>
        </authorList>
    </citation>
    <scope>NUCLEOTIDE SEQUENCE [LARGE SCALE GENOMIC DNA]</scope>
    <source>
        <strain evidence="1 2">CH446_14T</strain>
    </source>
</reference>
<name>A0A5D4RHG6_9BACI</name>
<dbReference type="Proteomes" id="UP000322139">
    <property type="component" value="Unassembled WGS sequence"/>
</dbReference>
<organism evidence="1 2">
    <name type="scientific">Bacillus infantis</name>
    <dbReference type="NCBI Taxonomy" id="324767"/>
    <lineage>
        <taxon>Bacteria</taxon>
        <taxon>Bacillati</taxon>
        <taxon>Bacillota</taxon>
        <taxon>Bacilli</taxon>
        <taxon>Bacillales</taxon>
        <taxon>Bacillaceae</taxon>
        <taxon>Bacillus</taxon>
    </lineage>
</organism>
<dbReference type="AlphaFoldDB" id="A0A5D4RHG6"/>
<evidence type="ECO:0000313" key="2">
    <source>
        <dbReference type="Proteomes" id="UP000322139"/>
    </source>
</evidence>
<evidence type="ECO:0000313" key="1">
    <source>
        <dbReference type="EMBL" id="TYS50310.1"/>
    </source>
</evidence>
<evidence type="ECO:0008006" key="3">
    <source>
        <dbReference type="Google" id="ProtNLM"/>
    </source>
</evidence>
<gene>
    <name evidence="1" type="ORF">FZD51_07135</name>
</gene>
<dbReference type="EMBL" id="VTER01000003">
    <property type="protein sequence ID" value="TYS50310.1"/>
    <property type="molecule type" value="Genomic_DNA"/>
</dbReference>
<sequence length="141" mass="15963">MPQKAYLINTNRSGCPNGRDERDMLANAKCAAYFSPWKEKIKKLQEGDLVFLYSNKRGIIARGVATGIVQAADHEDENGIHWDEEYYMRLHDFDILSSPMPAARICSAAGQRIMFGQTLTPLKGEAAKAIWDKITEHYNTR</sequence>
<dbReference type="RefSeq" id="WP_148974112.1">
    <property type="nucleotide sequence ID" value="NZ_VTER01000003.1"/>
</dbReference>
<accession>A0A5D4RHG6</accession>
<protein>
    <recommendedName>
        <fullName evidence="3">EVE domain-containing protein</fullName>
    </recommendedName>
</protein>